<sequence length="99" mass="11041">AAAVRAGGETAIGQEISHPSLLLTASRQIVLAPPAFVVSPVLRQWLEWLARFFLRTNGTSQRNRWHVVVVQSRRIDKGSDERISGRGAVRWNKVAWPDA</sequence>
<evidence type="ECO:0000313" key="1">
    <source>
        <dbReference type="EMBL" id="GMT09295.1"/>
    </source>
</evidence>
<feature type="non-terminal residue" evidence="1">
    <location>
        <position position="1"/>
    </location>
</feature>
<name>A0AAV5USR8_9BILA</name>
<reference evidence="1" key="1">
    <citation type="submission" date="2023-10" db="EMBL/GenBank/DDBJ databases">
        <title>Genome assembly of Pristionchus species.</title>
        <authorList>
            <person name="Yoshida K."/>
            <person name="Sommer R.J."/>
        </authorList>
    </citation>
    <scope>NUCLEOTIDE SEQUENCE</scope>
    <source>
        <strain evidence="1">RS5133</strain>
    </source>
</reference>
<protein>
    <submittedName>
        <fullName evidence="1">Uncharacterized protein</fullName>
    </submittedName>
</protein>
<proteinExistence type="predicted"/>
<accession>A0AAV5USR8</accession>
<dbReference type="EMBL" id="BTSY01000001">
    <property type="protein sequence ID" value="GMT09295.1"/>
    <property type="molecule type" value="Genomic_DNA"/>
</dbReference>
<organism evidence="1 2">
    <name type="scientific">Pristionchus fissidentatus</name>
    <dbReference type="NCBI Taxonomy" id="1538716"/>
    <lineage>
        <taxon>Eukaryota</taxon>
        <taxon>Metazoa</taxon>
        <taxon>Ecdysozoa</taxon>
        <taxon>Nematoda</taxon>
        <taxon>Chromadorea</taxon>
        <taxon>Rhabditida</taxon>
        <taxon>Rhabditina</taxon>
        <taxon>Diplogasteromorpha</taxon>
        <taxon>Diplogasteroidea</taxon>
        <taxon>Neodiplogasteridae</taxon>
        <taxon>Pristionchus</taxon>
    </lineage>
</organism>
<comment type="caution">
    <text evidence="1">The sequence shown here is derived from an EMBL/GenBank/DDBJ whole genome shotgun (WGS) entry which is preliminary data.</text>
</comment>
<feature type="non-terminal residue" evidence="1">
    <location>
        <position position="99"/>
    </location>
</feature>
<dbReference type="Proteomes" id="UP001432322">
    <property type="component" value="Unassembled WGS sequence"/>
</dbReference>
<dbReference type="AlphaFoldDB" id="A0AAV5USR8"/>
<keyword evidence="2" id="KW-1185">Reference proteome</keyword>
<gene>
    <name evidence="1" type="ORF">PFISCL1PPCAC_592</name>
</gene>
<evidence type="ECO:0000313" key="2">
    <source>
        <dbReference type="Proteomes" id="UP001432322"/>
    </source>
</evidence>